<dbReference type="Proteomes" id="UP000441389">
    <property type="component" value="Unassembled WGS sequence"/>
</dbReference>
<evidence type="ECO:0000313" key="1">
    <source>
        <dbReference type="EMBL" id="MVO77796.1"/>
    </source>
</evidence>
<dbReference type="AlphaFoldDB" id="A0A6I4J0I5"/>
<dbReference type="SUPFAM" id="SSF53335">
    <property type="entry name" value="S-adenosyl-L-methionine-dependent methyltransferases"/>
    <property type="match status" value="1"/>
</dbReference>
<keyword evidence="2" id="KW-1185">Reference proteome</keyword>
<dbReference type="Pfam" id="PF06080">
    <property type="entry name" value="DUF938"/>
    <property type="match status" value="1"/>
</dbReference>
<name>A0A6I4J0I5_9SPHN</name>
<gene>
    <name evidence="1" type="ORF">GON01_07590</name>
</gene>
<dbReference type="PANTHER" id="PTHR20974">
    <property type="entry name" value="UPF0585 PROTEIN CG18661"/>
    <property type="match status" value="1"/>
</dbReference>
<dbReference type="EMBL" id="WQMS01000008">
    <property type="protein sequence ID" value="MVO77796.1"/>
    <property type="molecule type" value="Genomic_DNA"/>
</dbReference>
<dbReference type="Gene3D" id="3.40.50.150">
    <property type="entry name" value="Vaccinia Virus protein VP39"/>
    <property type="match status" value="1"/>
</dbReference>
<sequence length="199" mass="21494">MQSGIARHAPATERNREPILAVLCDVLPASGLVLEIASGTGEHVRFFAGKFPQLDWQPSDPDPDALASIAAWSEGSPNIRPPLALDAGAPDWPLDRADAMLCINMVHISPWVSTLGLFAGAARLLGPGAPLYLYGPYLREGVPTAPSNEAFDESLKARNPEWGLRLLEDVVALGARTGFRFEQVTEMPANNLSVIFRRV</sequence>
<reference evidence="1 2" key="1">
    <citation type="submission" date="2019-12" db="EMBL/GenBank/DDBJ databases">
        <authorList>
            <person name="Huq M.A."/>
        </authorList>
    </citation>
    <scope>NUCLEOTIDE SEQUENCE [LARGE SCALE GENOMIC DNA]</scope>
    <source>
        <strain evidence="1 2">MAH-20</strain>
    </source>
</reference>
<comment type="caution">
    <text evidence="1">The sequence shown here is derived from an EMBL/GenBank/DDBJ whole genome shotgun (WGS) entry which is preliminary data.</text>
</comment>
<dbReference type="PANTHER" id="PTHR20974:SF0">
    <property type="entry name" value="UPF0585 PROTEIN CG18661"/>
    <property type="match status" value="1"/>
</dbReference>
<dbReference type="RefSeq" id="WP_181600106.1">
    <property type="nucleotide sequence ID" value="NZ_WQMS01000008.1"/>
</dbReference>
<dbReference type="InterPro" id="IPR029063">
    <property type="entry name" value="SAM-dependent_MTases_sf"/>
</dbReference>
<dbReference type="InterPro" id="IPR010342">
    <property type="entry name" value="DUF938"/>
</dbReference>
<protein>
    <submittedName>
        <fullName evidence="1">DUF938 domain-containing protein</fullName>
    </submittedName>
</protein>
<evidence type="ECO:0000313" key="2">
    <source>
        <dbReference type="Proteomes" id="UP000441389"/>
    </source>
</evidence>
<organism evidence="1 2">
    <name type="scientific">Sphingomonas horti</name>
    <dbReference type="NCBI Taxonomy" id="2682842"/>
    <lineage>
        <taxon>Bacteria</taxon>
        <taxon>Pseudomonadati</taxon>
        <taxon>Pseudomonadota</taxon>
        <taxon>Alphaproteobacteria</taxon>
        <taxon>Sphingomonadales</taxon>
        <taxon>Sphingomonadaceae</taxon>
        <taxon>Sphingomonas</taxon>
    </lineage>
</organism>
<accession>A0A6I4J0I5</accession>
<proteinExistence type="predicted"/>